<keyword evidence="3" id="KW-0067">ATP-binding</keyword>
<dbReference type="Proteomes" id="UP001056291">
    <property type="component" value="Chromosome"/>
</dbReference>
<dbReference type="EC" id="6.3.4.15" evidence="5"/>
<evidence type="ECO:0000256" key="2">
    <source>
        <dbReference type="ARBA" id="ARBA00022741"/>
    </source>
</evidence>
<keyword evidence="2" id="KW-0547">Nucleotide-binding</keyword>
<keyword evidence="1 8" id="KW-0436">Ligase</keyword>
<evidence type="ECO:0000256" key="3">
    <source>
        <dbReference type="ARBA" id="ARBA00022840"/>
    </source>
</evidence>
<dbReference type="Pfam" id="PF02237">
    <property type="entry name" value="BPL_C"/>
    <property type="match status" value="1"/>
</dbReference>
<feature type="domain" description="BPL/LPL catalytic" evidence="7">
    <location>
        <begin position="4"/>
        <end position="189"/>
    </location>
</feature>
<organism evidence="8 9">
    <name type="scientific">Sneathiella marina</name>
    <dbReference type="NCBI Taxonomy" id="2950108"/>
    <lineage>
        <taxon>Bacteria</taxon>
        <taxon>Pseudomonadati</taxon>
        <taxon>Pseudomonadota</taxon>
        <taxon>Alphaproteobacteria</taxon>
        <taxon>Sneathiellales</taxon>
        <taxon>Sneathiellaceae</taxon>
        <taxon>Sneathiella</taxon>
    </lineage>
</organism>
<comment type="catalytic activity">
    <reaction evidence="6">
        <text>biotin + L-lysyl-[protein] + ATP = N(6)-biotinyl-L-lysyl-[protein] + AMP + diphosphate + H(+)</text>
        <dbReference type="Rhea" id="RHEA:11756"/>
        <dbReference type="Rhea" id="RHEA-COMP:9752"/>
        <dbReference type="Rhea" id="RHEA-COMP:10505"/>
        <dbReference type="ChEBI" id="CHEBI:15378"/>
        <dbReference type="ChEBI" id="CHEBI:29969"/>
        <dbReference type="ChEBI" id="CHEBI:30616"/>
        <dbReference type="ChEBI" id="CHEBI:33019"/>
        <dbReference type="ChEBI" id="CHEBI:57586"/>
        <dbReference type="ChEBI" id="CHEBI:83144"/>
        <dbReference type="ChEBI" id="CHEBI:456215"/>
        <dbReference type="EC" id="6.3.4.15"/>
    </reaction>
</comment>
<gene>
    <name evidence="8" type="ORF">NBZ79_10560</name>
</gene>
<dbReference type="SUPFAM" id="SSF50037">
    <property type="entry name" value="C-terminal domain of transcriptional repressors"/>
    <property type="match status" value="1"/>
</dbReference>
<dbReference type="GO" id="GO:0004077">
    <property type="term" value="F:biotin--[biotin carboxyl-carrier protein] ligase activity"/>
    <property type="evidence" value="ECO:0007669"/>
    <property type="project" value="UniProtKB-EC"/>
</dbReference>
<dbReference type="NCBIfam" id="TIGR00121">
    <property type="entry name" value="birA_ligase"/>
    <property type="match status" value="1"/>
</dbReference>
<sequence length="254" mass="27836">MSVGGGLNLPPFFDVTVFETIGSTNIEARRLAEEGNLEGRVVWSKRQEQGVGRRGRDWSSPTGNLYCSLLLRPECDPLAGARLSFLIAVALQKAIAAELPTDSDVKVKWPNDVLVKGHKISGILLESKTRPDGILDYVIVGTGVNVVSFPDITDGLPATSLKYQGAQPKLETLLSAYLHNFLELYMIWKHSGFAPIREQWLERAVGIGQQITVKLSDQMLMGIFSDLDMDGALVLRLDTGEEKLITAGEVFIVP</sequence>
<keyword evidence="9" id="KW-1185">Reference proteome</keyword>
<name>A0ABY4W7U1_9PROT</name>
<dbReference type="PANTHER" id="PTHR12835">
    <property type="entry name" value="BIOTIN PROTEIN LIGASE"/>
    <property type="match status" value="1"/>
</dbReference>
<evidence type="ECO:0000313" key="8">
    <source>
        <dbReference type="EMBL" id="USG63261.1"/>
    </source>
</evidence>
<evidence type="ECO:0000313" key="9">
    <source>
        <dbReference type="Proteomes" id="UP001056291"/>
    </source>
</evidence>
<proteinExistence type="predicted"/>
<evidence type="ECO:0000259" key="7">
    <source>
        <dbReference type="PROSITE" id="PS51733"/>
    </source>
</evidence>
<dbReference type="PANTHER" id="PTHR12835:SF5">
    <property type="entry name" value="BIOTIN--PROTEIN LIGASE"/>
    <property type="match status" value="1"/>
</dbReference>
<protein>
    <recommendedName>
        <fullName evidence="5">biotin--[biotin carboxyl-carrier protein] ligase</fullName>
        <ecNumber evidence="5">6.3.4.15</ecNumber>
    </recommendedName>
</protein>
<dbReference type="CDD" id="cd16442">
    <property type="entry name" value="BPL"/>
    <property type="match status" value="1"/>
</dbReference>
<dbReference type="SUPFAM" id="SSF55681">
    <property type="entry name" value="Class II aaRS and biotin synthetases"/>
    <property type="match status" value="1"/>
</dbReference>
<dbReference type="RefSeq" id="WP_251938063.1">
    <property type="nucleotide sequence ID" value="NZ_CP098747.1"/>
</dbReference>
<evidence type="ECO:0000256" key="5">
    <source>
        <dbReference type="ARBA" id="ARBA00024227"/>
    </source>
</evidence>
<dbReference type="Pfam" id="PF03099">
    <property type="entry name" value="BPL_LplA_LipB"/>
    <property type="match status" value="1"/>
</dbReference>
<dbReference type="Gene3D" id="3.30.930.10">
    <property type="entry name" value="Bira Bifunctional Protein, Domain 2"/>
    <property type="match status" value="1"/>
</dbReference>
<dbReference type="InterPro" id="IPR045864">
    <property type="entry name" value="aa-tRNA-synth_II/BPL/LPL"/>
</dbReference>
<evidence type="ECO:0000256" key="4">
    <source>
        <dbReference type="ARBA" id="ARBA00023267"/>
    </source>
</evidence>
<evidence type="ECO:0000256" key="1">
    <source>
        <dbReference type="ARBA" id="ARBA00022598"/>
    </source>
</evidence>
<reference evidence="8" key="1">
    <citation type="submission" date="2022-06" db="EMBL/GenBank/DDBJ databases">
        <title>Sneathiella actinostolidae sp. nov., isolated from a sea anemonein the Western Pacific Ocean.</title>
        <authorList>
            <person name="Wei M.J."/>
        </authorList>
    </citation>
    <scope>NUCLEOTIDE SEQUENCE</scope>
    <source>
        <strain evidence="8">PHK-P5</strain>
    </source>
</reference>
<dbReference type="InterPro" id="IPR003142">
    <property type="entry name" value="BPL_C"/>
</dbReference>
<dbReference type="InterPro" id="IPR008988">
    <property type="entry name" value="Transcriptional_repressor_C"/>
</dbReference>
<dbReference type="InterPro" id="IPR004143">
    <property type="entry name" value="BPL_LPL_catalytic"/>
</dbReference>
<evidence type="ECO:0000256" key="6">
    <source>
        <dbReference type="ARBA" id="ARBA00047846"/>
    </source>
</evidence>
<dbReference type="Gene3D" id="2.30.30.100">
    <property type="match status" value="1"/>
</dbReference>
<dbReference type="PROSITE" id="PS51733">
    <property type="entry name" value="BPL_LPL_CATALYTIC"/>
    <property type="match status" value="1"/>
</dbReference>
<dbReference type="InterPro" id="IPR004408">
    <property type="entry name" value="Biotin_CoA_COase_ligase"/>
</dbReference>
<accession>A0ABY4W7U1</accession>
<dbReference type="EMBL" id="CP098747">
    <property type="protein sequence ID" value="USG63261.1"/>
    <property type="molecule type" value="Genomic_DNA"/>
</dbReference>
<keyword evidence="4" id="KW-0092">Biotin</keyword>